<feature type="transmembrane region" description="Helical" evidence="4">
    <location>
        <begin position="358"/>
        <end position="378"/>
    </location>
</feature>
<comment type="caution">
    <text evidence="5">The sequence shown here is derived from an EMBL/GenBank/DDBJ whole genome shotgun (WGS) entry which is preliminary data.</text>
</comment>
<organism evidence="5 6">
    <name type="scientific">Mucilaginibacter hurinus</name>
    <dbReference type="NCBI Taxonomy" id="2201324"/>
    <lineage>
        <taxon>Bacteria</taxon>
        <taxon>Pseudomonadati</taxon>
        <taxon>Bacteroidota</taxon>
        <taxon>Sphingobacteriia</taxon>
        <taxon>Sphingobacteriales</taxon>
        <taxon>Sphingobacteriaceae</taxon>
        <taxon>Mucilaginibacter</taxon>
    </lineage>
</organism>
<feature type="transmembrane region" description="Helical" evidence="4">
    <location>
        <begin position="107"/>
        <end position="130"/>
    </location>
</feature>
<accession>A0A367GPT0</accession>
<reference evidence="5 6" key="1">
    <citation type="submission" date="2018-05" db="EMBL/GenBank/DDBJ databases">
        <title>Mucilaginibacter hurinus sp. nov., isolated from briquette warehouse soil.</title>
        <authorList>
            <person name="Choi L."/>
        </authorList>
    </citation>
    <scope>NUCLEOTIDE SEQUENCE [LARGE SCALE GENOMIC DNA]</scope>
    <source>
        <strain evidence="5 6">ZR32</strain>
    </source>
</reference>
<name>A0A367GPT0_9SPHI</name>
<feature type="transmembrane region" description="Helical" evidence="4">
    <location>
        <begin position="50"/>
        <end position="71"/>
    </location>
</feature>
<keyword evidence="6" id="KW-1185">Reference proteome</keyword>
<dbReference type="SUPFAM" id="SSF103473">
    <property type="entry name" value="MFS general substrate transporter"/>
    <property type="match status" value="1"/>
</dbReference>
<feature type="transmembrane region" description="Helical" evidence="4">
    <location>
        <begin position="142"/>
        <end position="167"/>
    </location>
</feature>
<keyword evidence="1 4" id="KW-0812">Transmembrane</keyword>
<dbReference type="AlphaFoldDB" id="A0A367GPT0"/>
<feature type="transmembrane region" description="Helical" evidence="4">
    <location>
        <begin position="83"/>
        <end position="101"/>
    </location>
</feature>
<protein>
    <submittedName>
        <fullName evidence="5">MFS transporter</fullName>
    </submittedName>
</protein>
<dbReference type="EMBL" id="QGDC01000004">
    <property type="protein sequence ID" value="RCH55290.1"/>
    <property type="molecule type" value="Genomic_DNA"/>
</dbReference>
<evidence type="ECO:0000313" key="5">
    <source>
        <dbReference type="EMBL" id="RCH55290.1"/>
    </source>
</evidence>
<feature type="transmembrane region" description="Helical" evidence="4">
    <location>
        <begin position="288"/>
        <end position="307"/>
    </location>
</feature>
<dbReference type="CDD" id="cd06174">
    <property type="entry name" value="MFS"/>
    <property type="match status" value="1"/>
</dbReference>
<feature type="transmembrane region" description="Helical" evidence="4">
    <location>
        <begin position="228"/>
        <end position="252"/>
    </location>
</feature>
<keyword evidence="2 4" id="KW-1133">Transmembrane helix</keyword>
<dbReference type="InterPro" id="IPR036259">
    <property type="entry name" value="MFS_trans_sf"/>
</dbReference>
<feature type="transmembrane region" description="Helical" evidence="4">
    <location>
        <begin position="21"/>
        <end position="44"/>
    </location>
</feature>
<gene>
    <name evidence="5" type="ORF">DJ568_08895</name>
</gene>
<dbReference type="RefSeq" id="WP_114004912.1">
    <property type="nucleotide sequence ID" value="NZ_QGDC01000004.1"/>
</dbReference>
<evidence type="ECO:0000256" key="1">
    <source>
        <dbReference type="ARBA" id="ARBA00022692"/>
    </source>
</evidence>
<dbReference type="Proteomes" id="UP000253209">
    <property type="component" value="Unassembled WGS sequence"/>
</dbReference>
<feature type="transmembrane region" description="Helical" evidence="4">
    <location>
        <begin position="258"/>
        <end position="276"/>
    </location>
</feature>
<feature type="transmembrane region" description="Helical" evidence="4">
    <location>
        <begin position="313"/>
        <end position="337"/>
    </location>
</feature>
<evidence type="ECO:0000313" key="6">
    <source>
        <dbReference type="Proteomes" id="UP000253209"/>
    </source>
</evidence>
<evidence type="ECO:0000256" key="4">
    <source>
        <dbReference type="SAM" id="Phobius"/>
    </source>
</evidence>
<sequence>MRKLLNEYKVFSSQPRPMRMLLLTNMVYAFALPVIELFLGAYIIRKSNDVSLVMVYQLAQGTGIPITFMLNGYLLRRFPISRLYALGMIISGIDMGIMMLMPELSFFGIALIGFIMGLSYGFFWANRVFLALNSTKDDNRNYYYGLETFFFTCASIVMPLIAGYFIASTQKLGWLGGSVTSAYHILTILVILLTIVASVIAHKGRFANPPNAKFLYWKFHHLWDKMQALAALKGVAQGFIIAAPVMLIMKLVGEEGSVGSIQSTGSFLSAIMLYILGRVTRPEHRTKIFAAGLGLFVLGAFVNMALFNALGAIFFVGCLVFARPLLDLAYFPIQLGVIECVAAKEKRNQFAYIFSHEVGIYVGRLFGCMLFIMIARYISEDAALRYALLAVALVQFLSVFVARSILRDGEWCERSRELPIDANTLKEPSEL</sequence>
<feature type="transmembrane region" description="Helical" evidence="4">
    <location>
        <begin position="384"/>
        <end position="406"/>
    </location>
</feature>
<dbReference type="OrthoDB" id="1375074at2"/>
<evidence type="ECO:0000256" key="2">
    <source>
        <dbReference type="ARBA" id="ARBA00022989"/>
    </source>
</evidence>
<dbReference type="Pfam" id="PF07690">
    <property type="entry name" value="MFS_1"/>
    <property type="match status" value="1"/>
</dbReference>
<feature type="transmembrane region" description="Helical" evidence="4">
    <location>
        <begin position="182"/>
        <end position="201"/>
    </location>
</feature>
<dbReference type="InterPro" id="IPR011701">
    <property type="entry name" value="MFS"/>
</dbReference>
<dbReference type="Gene3D" id="1.20.1250.20">
    <property type="entry name" value="MFS general substrate transporter like domains"/>
    <property type="match status" value="1"/>
</dbReference>
<proteinExistence type="predicted"/>
<dbReference type="GO" id="GO:0022857">
    <property type="term" value="F:transmembrane transporter activity"/>
    <property type="evidence" value="ECO:0007669"/>
    <property type="project" value="InterPro"/>
</dbReference>
<keyword evidence="3 4" id="KW-0472">Membrane</keyword>
<evidence type="ECO:0000256" key="3">
    <source>
        <dbReference type="ARBA" id="ARBA00023136"/>
    </source>
</evidence>